<keyword evidence="2" id="KW-1185">Reference proteome</keyword>
<evidence type="ECO:0000313" key="1">
    <source>
        <dbReference type="EMBL" id="GAV61910.1"/>
    </source>
</evidence>
<comment type="caution">
    <text evidence="1">The sequence shown here is derived from an EMBL/GenBank/DDBJ whole genome shotgun (WGS) entry which is preliminary data.</text>
</comment>
<feature type="non-terminal residue" evidence="1">
    <location>
        <position position="1"/>
    </location>
</feature>
<organism evidence="1 2">
    <name type="scientific">Cephalotus follicularis</name>
    <name type="common">Albany pitcher plant</name>
    <dbReference type="NCBI Taxonomy" id="3775"/>
    <lineage>
        <taxon>Eukaryota</taxon>
        <taxon>Viridiplantae</taxon>
        <taxon>Streptophyta</taxon>
        <taxon>Embryophyta</taxon>
        <taxon>Tracheophyta</taxon>
        <taxon>Spermatophyta</taxon>
        <taxon>Magnoliopsida</taxon>
        <taxon>eudicotyledons</taxon>
        <taxon>Gunneridae</taxon>
        <taxon>Pentapetalae</taxon>
        <taxon>rosids</taxon>
        <taxon>fabids</taxon>
        <taxon>Oxalidales</taxon>
        <taxon>Cephalotaceae</taxon>
        <taxon>Cephalotus</taxon>
    </lineage>
</organism>
<sequence>PKSSALLAFFTGARRMYHSSRRIFFYGNESHMLVENCSGIH</sequence>
<evidence type="ECO:0000313" key="2">
    <source>
        <dbReference type="Proteomes" id="UP000187406"/>
    </source>
</evidence>
<proteinExistence type="predicted"/>
<protein>
    <submittedName>
        <fullName evidence="1">Uncharacterized protein</fullName>
    </submittedName>
</protein>
<name>A0A1Q3B1S0_CEPFO</name>
<dbReference type="EMBL" id="BDDD01000229">
    <property type="protein sequence ID" value="GAV61910.1"/>
    <property type="molecule type" value="Genomic_DNA"/>
</dbReference>
<dbReference type="Proteomes" id="UP000187406">
    <property type="component" value="Unassembled WGS sequence"/>
</dbReference>
<gene>
    <name evidence="1" type="ORF">CFOL_v3_05435</name>
</gene>
<accession>A0A1Q3B1S0</accession>
<dbReference type="InParanoid" id="A0A1Q3B1S0"/>
<reference evidence="2" key="1">
    <citation type="submission" date="2016-04" db="EMBL/GenBank/DDBJ databases">
        <title>Cephalotus genome sequencing.</title>
        <authorList>
            <person name="Fukushima K."/>
            <person name="Hasebe M."/>
            <person name="Fang X."/>
        </authorList>
    </citation>
    <scope>NUCLEOTIDE SEQUENCE [LARGE SCALE GENOMIC DNA]</scope>
    <source>
        <strain evidence="2">cv. St1</strain>
    </source>
</reference>
<dbReference type="AlphaFoldDB" id="A0A1Q3B1S0"/>